<reference evidence="1 2" key="1">
    <citation type="journal article" date="2011" name="ISME J.">
        <title>The endosymbionts of the deep-sea tubeworms Riftia pachyptila and Tevnia jerichonana share an identical physiology as revealed by proteogenomic analyses.</title>
        <authorList>
            <person name="Gardebrecht A."/>
            <person name="Markert S."/>
            <person name="Felbeck H."/>
            <person name="Thuermer A."/>
            <person name="Albrecht D."/>
            <person name="Wollherr A."/>
            <person name="Kabisch J."/>
            <person name="Lehmann R."/>
            <person name="Daniel R."/>
            <person name="Liesegang H."/>
            <person name="Hecker M."/>
            <person name="Sievert S.M."/>
            <person name="Schweder T."/>
        </authorList>
    </citation>
    <scope>NUCLEOTIDE SEQUENCE [LARGE SCALE GENOMIC DNA]</scope>
</reference>
<dbReference type="AlphaFoldDB" id="G2FDE0"/>
<dbReference type="RefSeq" id="WP_006474193.1">
    <property type="nucleotide sequence ID" value="NZ_AFZB01000005.1"/>
</dbReference>
<dbReference type="EMBL" id="AFZB01000005">
    <property type="protein sequence ID" value="EGW55226.1"/>
    <property type="molecule type" value="Genomic_DNA"/>
</dbReference>
<comment type="caution">
    <text evidence="1">The sequence shown here is derived from an EMBL/GenBank/DDBJ whole genome shotgun (WGS) entry which is preliminary data.</text>
</comment>
<sequence>MRVLQTTRIKTVVKKPIKPKRDLGKAVREIMANPAACEMKVGDLTGVQVYRFKMADQLTLTLLGLGAHENFYRDLKR</sequence>
<protein>
    <submittedName>
        <fullName evidence="1">Uncharacterized protein</fullName>
    </submittedName>
</protein>
<dbReference type="InterPro" id="IPR031552">
    <property type="entry name" value="ParE-like_toxin"/>
</dbReference>
<evidence type="ECO:0000313" key="1">
    <source>
        <dbReference type="EMBL" id="EGW55226.1"/>
    </source>
</evidence>
<evidence type="ECO:0000313" key="2">
    <source>
        <dbReference type="Proteomes" id="UP000005167"/>
    </source>
</evidence>
<dbReference type="Pfam" id="PF15781">
    <property type="entry name" value="ParE-like_toxin"/>
    <property type="match status" value="1"/>
</dbReference>
<dbReference type="eggNOG" id="COG2026">
    <property type="taxonomic scope" value="Bacteria"/>
</dbReference>
<name>G2FDE0_9GAMM</name>
<organism evidence="1 2">
    <name type="scientific">endosymbiont of Tevnia jerichonana</name>
    <name type="common">vent Tica</name>
    <dbReference type="NCBI Taxonomy" id="1049564"/>
    <lineage>
        <taxon>Bacteria</taxon>
        <taxon>Pseudomonadati</taxon>
        <taxon>Pseudomonadota</taxon>
        <taxon>Gammaproteobacteria</taxon>
        <taxon>sulfur-oxidizing symbionts</taxon>
    </lineage>
</organism>
<keyword evidence="2" id="KW-1185">Reference proteome</keyword>
<proteinExistence type="predicted"/>
<dbReference type="Proteomes" id="UP000005167">
    <property type="component" value="Unassembled WGS sequence"/>
</dbReference>
<accession>G2FDE0</accession>
<gene>
    <name evidence="1" type="ORF">TevJSym_ae00830</name>
</gene>